<accession>A0ABP0ZEI7</accession>
<evidence type="ECO:0000256" key="9">
    <source>
        <dbReference type="ARBA" id="ARBA00025276"/>
    </source>
</evidence>
<dbReference type="EMBL" id="OZ022405">
    <property type="protein sequence ID" value="CAK9436246.1"/>
    <property type="molecule type" value="Genomic_DNA"/>
</dbReference>
<evidence type="ECO:0000256" key="10">
    <source>
        <dbReference type="PROSITE-ProRule" id="PRU00176"/>
    </source>
</evidence>
<keyword evidence="4" id="KW-0812">Transmembrane</keyword>
<evidence type="ECO:0000256" key="5">
    <source>
        <dbReference type="ARBA" id="ARBA00022792"/>
    </source>
</evidence>
<sequence length="881" mass="100401">MLKSRGCFNFKLNFNCNCNRRPLVVRTPFRNSLIRGSLYRPFSTDIENLKRQSDNQESDNSASATGVIDKGSNEVLLYYSFTNSRSFIKPYISRFIPSKWTDDELRAKVENVSSPLPDNSVITELVSLPRDSGAFVKFKYPPGLSARDFVKDVRENVNKHDEGGKFFENAFTRALLNSVWNSSTQVYSVKGVPWIEDLRRFPSAKLGIKYEGKPLTEEELYVLFRRYGLIDDIKIDAGEAFILFHAVRSAICAKHCITGMQLNHDETTIHIRYVPIKKTNFLIDLVASHTKIALPILLALLATFAVLIFDPIREWFIQLKITRSAHKFEQYRENKWFKLVYVPYMTLADAVTSSYDYIGNQLQDVAGTRDGEKHMGSGGFGGGGEDDGTSLQEKRLESNMFWRERLEKSKELKLWIMENTDTFIIVKGPQGSGKEEFVMDHTLIPDSRLNRKVLVVDCDELSKARSENNLIAKTASQLGYFPVFTWTNSISQFVDLGVQGLTGQKSGLSESKETQIKNMFSLATQAIRRITDADYKRYKTGVEKRNRKLKQEDEKIEVRSQEEFLSQHPESKPIIVIKKFARKADVSSNDFVFPLIADWASGLIQNNTAHVIFTTSDVGSLQHLTESLPNRVFKNIPLSDASIASSKQYIADALKLKDTFEIDDCIAPLGGRMLDLQAFIRRIKSGENPPQAVNEMVNQAAELISTFFLHEHKFSNDDSNWNPSQVWLIMKLLSGSDSISYDTLIKSPLFKKSKETLDTLTTLEKYDLITLKRDKGVLNVIETGRPLFKAAFENIISDVRIWKLYETEYLSNLIALEIAKITKLESELTNIFKIGKVDGRIDYLSKKIEQSNQKILDYEKEINDIAEFKGESKRQSFLGIF</sequence>
<evidence type="ECO:0000256" key="6">
    <source>
        <dbReference type="ARBA" id="ARBA00022989"/>
    </source>
</evidence>
<comment type="function">
    <text evidence="9 11">Plays a role in maintaining the mitochondrial genome and in controlling the mtDNA escape. Involved in the regulation of mtDNA nucleotide structure and number. May have a dispensable role in early maturation of pre-rRNA.</text>
</comment>
<evidence type="ECO:0000256" key="12">
    <source>
        <dbReference type="SAM" id="MobiDB-lite"/>
    </source>
</evidence>
<keyword evidence="7 11" id="KW-0496">Mitochondrion</keyword>
<dbReference type="SUPFAM" id="SSF52540">
    <property type="entry name" value="P-loop containing nucleoside triphosphate hydrolases"/>
    <property type="match status" value="1"/>
</dbReference>
<proteinExistence type="inferred from homology"/>
<evidence type="ECO:0000256" key="4">
    <source>
        <dbReference type="ARBA" id="ARBA00022692"/>
    </source>
</evidence>
<name>A0ABP0ZEI7_9ASCO</name>
<evidence type="ECO:0000256" key="11">
    <source>
        <dbReference type="RuleBase" id="RU367108"/>
    </source>
</evidence>
<keyword evidence="5 11" id="KW-0999">Mitochondrion inner membrane</keyword>
<keyword evidence="8" id="KW-0472">Membrane</keyword>
<dbReference type="PROSITE" id="PS50102">
    <property type="entry name" value="RRM"/>
    <property type="match status" value="1"/>
</dbReference>
<feature type="region of interest" description="Disordered" evidence="12">
    <location>
        <begin position="368"/>
        <end position="389"/>
    </location>
</feature>
<evidence type="ECO:0000313" key="14">
    <source>
        <dbReference type="EMBL" id="CAK9436246.1"/>
    </source>
</evidence>
<dbReference type="SUPFAM" id="SSF54928">
    <property type="entry name" value="RNA-binding domain, RBD"/>
    <property type="match status" value="1"/>
</dbReference>
<evidence type="ECO:0000256" key="1">
    <source>
        <dbReference type="ARBA" id="ARBA00004434"/>
    </source>
</evidence>
<dbReference type="Pfam" id="PF10443">
    <property type="entry name" value="RNA12"/>
    <property type="match status" value="1"/>
</dbReference>
<dbReference type="InterPro" id="IPR035979">
    <property type="entry name" value="RBD_domain_sf"/>
</dbReference>
<dbReference type="InterPro" id="IPR018850">
    <property type="entry name" value="Mt_escape_2_C"/>
</dbReference>
<dbReference type="InterPro" id="IPR027417">
    <property type="entry name" value="P-loop_NTPase"/>
</dbReference>
<keyword evidence="15" id="KW-1185">Reference proteome</keyword>
<comment type="similarity">
    <text evidence="2 11">Belongs to the YME2 family.</text>
</comment>
<organism evidence="14 15">
    <name type="scientific">Lodderomyces beijingensis</name>
    <dbReference type="NCBI Taxonomy" id="1775926"/>
    <lineage>
        <taxon>Eukaryota</taxon>
        <taxon>Fungi</taxon>
        <taxon>Dikarya</taxon>
        <taxon>Ascomycota</taxon>
        <taxon>Saccharomycotina</taxon>
        <taxon>Pichiomycetes</taxon>
        <taxon>Debaryomycetaceae</taxon>
        <taxon>Candida/Lodderomyces clade</taxon>
        <taxon>Lodderomyces</taxon>
    </lineage>
</organism>
<dbReference type="InterPro" id="IPR039627">
    <property type="entry name" value="Yme2_C"/>
</dbReference>
<dbReference type="GeneID" id="92206000"/>
<evidence type="ECO:0000259" key="13">
    <source>
        <dbReference type="PROSITE" id="PS50102"/>
    </source>
</evidence>
<comment type="subcellular location">
    <subcellularLocation>
        <location evidence="1 11">Mitochondrion inner membrane</location>
        <topology evidence="1 11">Single-pass membrane protein</topology>
    </subcellularLocation>
</comment>
<feature type="domain" description="RRM" evidence="13">
    <location>
        <begin position="185"/>
        <end position="276"/>
    </location>
</feature>
<evidence type="ECO:0000256" key="2">
    <source>
        <dbReference type="ARBA" id="ARBA00010320"/>
    </source>
</evidence>
<dbReference type="RefSeq" id="XP_066827742.1">
    <property type="nucleotide sequence ID" value="XM_066976765.1"/>
</dbReference>
<dbReference type="PANTHER" id="PTHR32198">
    <property type="entry name" value="MITOCHONDRIAL ESCAPE PROTEIN 2"/>
    <property type="match status" value="1"/>
</dbReference>
<protein>
    <recommendedName>
        <fullName evidence="3 11">Mitochondrial escape protein 2</fullName>
    </recommendedName>
</protein>
<dbReference type="Proteomes" id="UP001497383">
    <property type="component" value="Chromosome 1"/>
</dbReference>
<evidence type="ECO:0000256" key="8">
    <source>
        <dbReference type="ARBA" id="ARBA00023136"/>
    </source>
</evidence>
<evidence type="ECO:0000256" key="3">
    <source>
        <dbReference type="ARBA" id="ARBA00020222"/>
    </source>
</evidence>
<dbReference type="InterPro" id="IPR000504">
    <property type="entry name" value="RRM_dom"/>
</dbReference>
<evidence type="ECO:0000256" key="7">
    <source>
        <dbReference type="ARBA" id="ARBA00023128"/>
    </source>
</evidence>
<dbReference type="PANTHER" id="PTHR32198:SF2">
    <property type="entry name" value="MITOCHONDRIAL ESCAPE PROTEIN 2"/>
    <property type="match status" value="1"/>
</dbReference>
<gene>
    <name evidence="14" type="ORF">LODBEIA_P08040</name>
</gene>
<keyword evidence="10 11" id="KW-0694">RNA-binding</keyword>
<evidence type="ECO:0000313" key="15">
    <source>
        <dbReference type="Proteomes" id="UP001497383"/>
    </source>
</evidence>
<keyword evidence="11" id="KW-0507">mRNA processing</keyword>
<reference evidence="14 15" key="1">
    <citation type="submission" date="2024-03" db="EMBL/GenBank/DDBJ databases">
        <authorList>
            <person name="Brejova B."/>
        </authorList>
    </citation>
    <scope>NUCLEOTIDE SEQUENCE [LARGE SCALE GENOMIC DNA]</scope>
    <source>
        <strain evidence="14 15">CBS 14171</strain>
    </source>
</reference>
<keyword evidence="6" id="KW-1133">Transmembrane helix</keyword>